<evidence type="ECO:0000313" key="1">
    <source>
        <dbReference type="EMBL" id="MFC5813165.1"/>
    </source>
</evidence>
<dbReference type="Proteomes" id="UP001596112">
    <property type="component" value="Unassembled WGS sequence"/>
</dbReference>
<keyword evidence="2" id="KW-1185">Reference proteome</keyword>
<proteinExistence type="predicted"/>
<dbReference type="RefSeq" id="WP_272173239.1">
    <property type="nucleotide sequence ID" value="NZ_JAQOSL010000089.1"/>
</dbReference>
<reference evidence="2" key="1">
    <citation type="journal article" date="2019" name="Int. J. Syst. Evol. Microbiol.">
        <title>The Global Catalogue of Microorganisms (GCM) 10K type strain sequencing project: providing services to taxonomists for standard genome sequencing and annotation.</title>
        <authorList>
            <consortium name="The Broad Institute Genomics Platform"/>
            <consortium name="The Broad Institute Genome Sequencing Center for Infectious Disease"/>
            <person name="Wu L."/>
            <person name="Ma J."/>
        </authorList>
    </citation>
    <scope>NUCLEOTIDE SEQUENCE [LARGE SCALE GENOMIC DNA]</scope>
    <source>
        <strain evidence="2">JCM 9918</strain>
    </source>
</reference>
<evidence type="ECO:0000313" key="2">
    <source>
        <dbReference type="Proteomes" id="UP001596112"/>
    </source>
</evidence>
<organism evidence="1 2">
    <name type="scientific">Streptomyces heilongjiangensis</name>
    <dbReference type="NCBI Taxonomy" id="945052"/>
    <lineage>
        <taxon>Bacteria</taxon>
        <taxon>Bacillati</taxon>
        <taxon>Actinomycetota</taxon>
        <taxon>Actinomycetes</taxon>
        <taxon>Kitasatosporales</taxon>
        <taxon>Streptomycetaceae</taxon>
        <taxon>Streptomyces</taxon>
    </lineage>
</organism>
<comment type="caution">
    <text evidence="1">The sequence shown here is derived from an EMBL/GenBank/DDBJ whole genome shotgun (WGS) entry which is preliminary data.</text>
</comment>
<gene>
    <name evidence="1" type="ORF">ACFQGO_37670</name>
</gene>
<protein>
    <submittedName>
        <fullName evidence="1">Uncharacterized protein</fullName>
    </submittedName>
</protein>
<sequence length="40" mass="4590">MKQTEDGRDILVTTLDNRDLIPTGWCVVRRRAGRGHTRVP</sequence>
<name>A0ABW1BJ91_9ACTN</name>
<accession>A0ABW1BJ91</accession>
<dbReference type="EMBL" id="JBHSNZ010000054">
    <property type="protein sequence ID" value="MFC5813165.1"/>
    <property type="molecule type" value="Genomic_DNA"/>
</dbReference>